<dbReference type="AlphaFoldDB" id="A0A1T4SEV8"/>
<evidence type="ECO:0000256" key="1">
    <source>
        <dbReference type="SAM" id="SignalP"/>
    </source>
</evidence>
<proteinExistence type="predicted"/>
<name>A0A1T4SEV8_9HYPH</name>
<dbReference type="InterPro" id="IPR047726">
    <property type="entry name" value="CsgH_dom"/>
</dbReference>
<sequence>MLHPIYAALLAAGLLSAAGAAAHAGQSGSALATIAIEPTDTGVRLTGKAVALAAVSLDAKMTIERTGTAGRTATSQGGAFQLKAGERADVASVGLSMAPGDRLSVELVLSVDGQPIARSVVETSR</sequence>
<dbReference type="Proteomes" id="UP000190135">
    <property type="component" value="Unassembled WGS sequence"/>
</dbReference>
<dbReference type="Gene3D" id="2.60.40.2420">
    <property type="match status" value="1"/>
</dbReference>
<dbReference type="STRING" id="1365950.SAMN05428963_110125"/>
<accession>A0A1T4SEV8</accession>
<evidence type="ECO:0000313" key="3">
    <source>
        <dbReference type="Proteomes" id="UP000190135"/>
    </source>
</evidence>
<evidence type="ECO:0000313" key="2">
    <source>
        <dbReference type="EMBL" id="SKA26824.1"/>
    </source>
</evidence>
<gene>
    <name evidence="2" type="ORF">SAMN05428963_110125</name>
</gene>
<organism evidence="2 3">
    <name type="scientific">Consotaella salsifontis</name>
    <dbReference type="NCBI Taxonomy" id="1365950"/>
    <lineage>
        <taxon>Bacteria</taxon>
        <taxon>Pseudomonadati</taxon>
        <taxon>Pseudomonadota</taxon>
        <taxon>Alphaproteobacteria</taxon>
        <taxon>Hyphomicrobiales</taxon>
        <taxon>Aurantimonadaceae</taxon>
        <taxon>Consotaella</taxon>
    </lineage>
</organism>
<keyword evidence="3" id="KW-1185">Reference proteome</keyword>
<dbReference type="InterPro" id="IPR053722">
    <property type="entry name" value="Curli_assembly_CsgC/AgfC"/>
</dbReference>
<protein>
    <recommendedName>
        <fullName evidence="4">Curli assembly protein CsgC</fullName>
    </recommendedName>
</protein>
<feature type="signal peptide" evidence="1">
    <location>
        <begin position="1"/>
        <end position="24"/>
    </location>
</feature>
<feature type="chain" id="PRO_5012662233" description="Curli assembly protein CsgC" evidence="1">
    <location>
        <begin position="25"/>
        <end position="125"/>
    </location>
</feature>
<keyword evidence="1" id="KW-0732">Signal</keyword>
<dbReference type="NCBIfam" id="NF041112">
    <property type="entry name" value="chap_CsgH_alph"/>
    <property type="match status" value="1"/>
</dbReference>
<dbReference type="RefSeq" id="WP_078709224.1">
    <property type="nucleotide sequence ID" value="NZ_FUXL01000010.1"/>
</dbReference>
<dbReference type="EMBL" id="FUXL01000010">
    <property type="protein sequence ID" value="SKA26824.1"/>
    <property type="molecule type" value="Genomic_DNA"/>
</dbReference>
<dbReference type="OrthoDB" id="7916931at2"/>
<evidence type="ECO:0008006" key="4">
    <source>
        <dbReference type="Google" id="ProtNLM"/>
    </source>
</evidence>
<reference evidence="2 3" key="1">
    <citation type="submission" date="2017-02" db="EMBL/GenBank/DDBJ databases">
        <authorList>
            <person name="Peterson S.W."/>
        </authorList>
    </citation>
    <scope>NUCLEOTIDE SEQUENCE [LARGE SCALE GENOMIC DNA]</scope>
    <source>
        <strain evidence="2 3">USBA 369</strain>
    </source>
</reference>